<organism evidence="2 3">
    <name type="scientific">Stratiformator vulcanicus</name>
    <dbReference type="NCBI Taxonomy" id="2527980"/>
    <lineage>
        <taxon>Bacteria</taxon>
        <taxon>Pseudomonadati</taxon>
        <taxon>Planctomycetota</taxon>
        <taxon>Planctomycetia</taxon>
        <taxon>Planctomycetales</taxon>
        <taxon>Planctomycetaceae</taxon>
        <taxon>Stratiformator</taxon>
    </lineage>
</organism>
<dbReference type="Gene3D" id="1.10.3210.10">
    <property type="entry name" value="Hypothetical protein af1432"/>
    <property type="match status" value="1"/>
</dbReference>
<dbReference type="PANTHER" id="PTHR33525:SF4">
    <property type="entry name" value="CYCLIC DI-GMP PHOSPHODIESTERASE CDGJ"/>
    <property type="match status" value="1"/>
</dbReference>
<feature type="domain" description="HDOD" evidence="1">
    <location>
        <begin position="21"/>
        <end position="217"/>
    </location>
</feature>
<proteinExistence type="predicted"/>
<dbReference type="SUPFAM" id="SSF109604">
    <property type="entry name" value="HD-domain/PDEase-like"/>
    <property type="match status" value="1"/>
</dbReference>
<evidence type="ECO:0000313" key="3">
    <source>
        <dbReference type="Proteomes" id="UP000317318"/>
    </source>
</evidence>
<dbReference type="InterPro" id="IPR013976">
    <property type="entry name" value="HDOD"/>
</dbReference>
<dbReference type="AlphaFoldDB" id="A0A517R7M1"/>
<dbReference type="KEGG" id="svp:Pan189_43010"/>
<evidence type="ECO:0000259" key="1">
    <source>
        <dbReference type="PROSITE" id="PS51833"/>
    </source>
</evidence>
<sequence length="306" mass="32821">MVATTSKPTGAERFALALGELQASDDVTRKLISLTATPDYRMDQVVACLERDPALSLRILRVVNSSRYGLRHKVGSVKQAAALLGQNSLRLFALSFSVIGGLMKGPLHDFYGDYWRRAATTATAAAHLVDANADGYDISTDDAYTAGVLADIGVLVLAQYAPKSYVPAYESCVHGPELISAERELFKIDHPALGATFLSAWDLPSPVVDAVARHHAGSSDSVEMNELETVLRTAGSVAQAIVDPGVDRFAALSVTLEQDFPTIDPLVLVEQVYDEVAREGSDAETETTRCEKLPPKDQVVGQYAAA</sequence>
<name>A0A517R7M1_9PLAN</name>
<dbReference type="Pfam" id="PF08668">
    <property type="entry name" value="HDOD"/>
    <property type="match status" value="1"/>
</dbReference>
<dbReference type="EMBL" id="CP036268">
    <property type="protein sequence ID" value="QDT39889.1"/>
    <property type="molecule type" value="Genomic_DNA"/>
</dbReference>
<dbReference type="Proteomes" id="UP000317318">
    <property type="component" value="Chromosome"/>
</dbReference>
<reference evidence="2 3" key="1">
    <citation type="submission" date="2019-02" db="EMBL/GenBank/DDBJ databases">
        <title>Deep-cultivation of Planctomycetes and their phenomic and genomic characterization uncovers novel biology.</title>
        <authorList>
            <person name="Wiegand S."/>
            <person name="Jogler M."/>
            <person name="Boedeker C."/>
            <person name="Pinto D."/>
            <person name="Vollmers J."/>
            <person name="Rivas-Marin E."/>
            <person name="Kohn T."/>
            <person name="Peeters S.H."/>
            <person name="Heuer A."/>
            <person name="Rast P."/>
            <person name="Oberbeckmann S."/>
            <person name="Bunk B."/>
            <person name="Jeske O."/>
            <person name="Meyerdierks A."/>
            <person name="Storesund J.E."/>
            <person name="Kallscheuer N."/>
            <person name="Luecker S."/>
            <person name="Lage O.M."/>
            <person name="Pohl T."/>
            <person name="Merkel B.J."/>
            <person name="Hornburger P."/>
            <person name="Mueller R.-W."/>
            <person name="Bruemmer F."/>
            <person name="Labrenz M."/>
            <person name="Spormann A.M."/>
            <person name="Op den Camp H."/>
            <person name="Overmann J."/>
            <person name="Amann R."/>
            <person name="Jetten M.S.M."/>
            <person name="Mascher T."/>
            <person name="Medema M.H."/>
            <person name="Devos D.P."/>
            <person name="Kaster A.-K."/>
            <person name="Ovreas L."/>
            <person name="Rohde M."/>
            <person name="Galperin M.Y."/>
            <person name="Jogler C."/>
        </authorList>
    </citation>
    <scope>NUCLEOTIDE SEQUENCE [LARGE SCALE GENOMIC DNA]</scope>
    <source>
        <strain evidence="2 3">Pan189</strain>
    </source>
</reference>
<dbReference type="PANTHER" id="PTHR33525">
    <property type="match status" value="1"/>
</dbReference>
<accession>A0A517R7M1</accession>
<dbReference type="PROSITE" id="PS51833">
    <property type="entry name" value="HDOD"/>
    <property type="match status" value="1"/>
</dbReference>
<dbReference type="OrthoDB" id="9784953at2"/>
<dbReference type="InterPro" id="IPR052340">
    <property type="entry name" value="RNase_Y/CdgJ"/>
</dbReference>
<dbReference type="RefSeq" id="WP_145365997.1">
    <property type="nucleotide sequence ID" value="NZ_CP036268.1"/>
</dbReference>
<protein>
    <submittedName>
        <fullName evidence="2">HDOD domain protein</fullName>
    </submittedName>
</protein>
<evidence type="ECO:0000313" key="2">
    <source>
        <dbReference type="EMBL" id="QDT39889.1"/>
    </source>
</evidence>
<gene>
    <name evidence="2" type="ORF">Pan189_43010</name>
</gene>
<keyword evidence="3" id="KW-1185">Reference proteome</keyword>